<dbReference type="InterPro" id="IPR036890">
    <property type="entry name" value="HATPase_C_sf"/>
</dbReference>
<dbReference type="Proteomes" id="UP001589619">
    <property type="component" value="Unassembled WGS sequence"/>
</dbReference>
<dbReference type="PANTHER" id="PTHR34220">
    <property type="entry name" value="SENSOR HISTIDINE KINASE YPDA"/>
    <property type="match status" value="1"/>
</dbReference>
<dbReference type="SMART" id="SM00387">
    <property type="entry name" value="HATPase_c"/>
    <property type="match status" value="1"/>
</dbReference>
<feature type="transmembrane region" description="Helical" evidence="1">
    <location>
        <begin position="12"/>
        <end position="34"/>
    </location>
</feature>
<evidence type="ECO:0000259" key="2">
    <source>
        <dbReference type="SMART" id="SM00387"/>
    </source>
</evidence>
<dbReference type="SUPFAM" id="SSF55874">
    <property type="entry name" value="ATPase domain of HSP90 chaperone/DNA topoisomerase II/histidine kinase"/>
    <property type="match status" value="1"/>
</dbReference>
<keyword evidence="1" id="KW-0472">Membrane</keyword>
<keyword evidence="3" id="KW-0418">Kinase</keyword>
<evidence type="ECO:0000313" key="4">
    <source>
        <dbReference type="Proteomes" id="UP001589619"/>
    </source>
</evidence>
<comment type="caution">
    <text evidence="3">The sequence shown here is derived from an EMBL/GenBank/DDBJ whole genome shotgun (WGS) entry which is preliminary data.</text>
</comment>
<dbReference type="InterPro" id="IPR010559">
    <property type="entry name" value="Sig_transdc_His_kin_internal"/>
</dbReference>
<dbReference type="EC" id="2.7.13.3" evidence="3"/>
<keyword evidence="1" id="KW-0812">Transmembrane</keyword>
<dbReference type="EMBL" id="JBHMAG010000009">
    <property type="protein sequence ID" value="MFB9752150.1"/>
    <property type="molecule type" value="Genomic_DNA"/>
</dbReference>
<gene>
    <name evidence="3" type="ORF">ACFFNY_11345</name>
</gene>
<dbReference type="Pfam" id="PF06580">
    <property type="entry name" value="His_kinase"/>
    <property type="match status" value="1"/>
</dbReference>
<accession>A0ABV5VVH6</accession>
<keyword evidence="1" id="KW-1133">Transmembrane helix</keyword>
<organism evidence="3 4">
    <name type="scientific">Paenibacillus hodogayensis</name>
    <dbReference type="NCBI Taxonomy" id="279208"/>
    <lineage>
        <taxon>Bacteria</taxon>
        <taxon>Bacillati</taxon>
        <taxon>Bacillota</taxon>
        <taxon>Bacilli</taxon>
        <taxon>Bacillales</taxon>
        <taxon>Paenibacillaceae</taxon>
        <taxon>Paenibacillus</taxon>
    </lineage>
</organism>
<keyword evidence="4" id="KW-1185">Reference proteome</keyword>
<evidence type="ECO:0000313" key="3">
    <source>
        <dbReference type="EMBL" id="MFB9752150.1"/>
    </source>
</evidence>
<feature type="domain" description="Histidine kinase/HSP90-like ATPase" evidence="2">
    <location>
        <begin position="418"/>
        <end position="541"/>
    </location>
</feature>
<keyword evidence="3" id="KW-0808">Transferase</keyword>
<proteinExistence type="predicted"/>
<evidence type="ECO:0000256" key="1">
    <source>
        <dbReference type="SAM" id="Phobius"/>
    </source>
</evidence>
<dbReference type="PANTHER" id="PTHR34220:SF7">
    <property type="entry name" value="SENSOR HISTIDINE KINASE YPDA"/>
    <property type="match status" value="1"/>
</dbReference>
<sequence>MRSLLQPLSIKKNLLIFFVVLFIVPFLAVCLIWYAKSAEMIEESGIYYNEQMVQRVKLQLDEYFAGIRVDTMALPGHPLIQEFIKADPGNSYEMFRLKGRFPSELESNLRKDITGFTILTAKGGAYGSPIKLPDTFEPFGSRPPEDSFQIVGMSVKDGTPLLALFRKVIDNVTYEHAGTLIMALSIDQLVKIADIKPYGPNGTFAIAEENGRILYHTDRQKWGTLLPDFDQMNEDSGRLEQDGPDGKKMMVYQISKQTKFRIVSETYKYELLGGLIRLQLLTLLVGAFILVLAFIVFSRMFWEIKKLLGEIHMNRLWEKELELKHRDSLLSALQSRINPHFLYNALEIINAYAIVTEVRPISRMTLHLSNLFRYSVSNPDQVVSLREELNHLQNYMQIQEQRYESLQFEMNVDSELLDNVYMFRLIVQPLVENAFQHAYEQHGITPSQIAITGVEEQNSFSLYIEDKGKGMPPELVNKYNDAFEKITESQMLQSGFNPFRRIGLWNVHTRLRLAFGAPFGIQIHRSNGEGTVVRVILPYLTGVLKDRNTGRSA</sequence>
<dbReference type="InterPro" id="IPR003594">
    <property type="entry name" value="HATPase_dom"/>
</dbReference>
<dbReference type="GO" id="GO:0004673">
    <property type="term" value="F:protein histidine kinase activity"/>
    <property type="evidence" value="ECO:0007669"/>
    <property type="project" value="UniProtKB-EC"/>
</dbReference>
<protein>
    <submittedName>
        <fullName evidence="3">Sensor histidine kinase</fullName>
        <ecNumber evidence="3">2.7.13.3</ecNumber>
    </submittedName>
</protein>
<reference evidence="3 4" key="1">
    <citation type="submission" date="2024-09" db="EMBL/GenBank/DDBJ databases">
        <authorList>
            <person name="Sun Q."/>
            <person name="Mori K."/>
        </authorList>
    </citation>
    <scope>NUCLEOTIDE SEQUENCE [LARGE SCALE GENOMIC DNA]</scope>
    <source>
        <strain evidence="3 4">JCM 12520</strain>
    </source>
</reference>
<dbReference type="RefSeq" id="WP_344910916.1">
    <property type="nucleotide sequence ID" value="NZ_BAAAYO010000010.1"/>
</dbReference>
<dbReference type="Gene3D" id="3.30.450.20">
    <property type="entry name" value="PAS domain"/>
    <property type="match status" value="1"/>
</dbReference>
<feature type="transmembrane region" description="Helical" evidence="1">
    <location>
        <begin position="278"/>
        <end position="297"/>
    </location>
</feature>
<dbReference type="Pfam" id="PF02518">
    <property type="entry name" value="HATPase_c"/>
    <property type="match status" value="1"/>
</dbReference>
<name>A0ABV5VVH6_9BACL</name>
<dbReference type="Gene3D" id="3.30.565.10">
    <property type="entry name" value="Histidine kinase-like ATPase, C-terminal domain"/>
    <property type="match status" value="1"/>
</dbReference>
<dbReference type="InterPro" id="IPR050640">
    <property type="entry name" value="Bact_2-comp_sensor_kinase"/>
</dbReference>
<dbReference type="CDD" id="cd18774">
    <property type="entry name" value="PDC2_HK_sensor"/>
    <property type="match status" value="1"/>
</dbReference>